<keyword evidence="2" id="KW-1133">Transmembrane helix</keyword>
<comment type="caution">
    <text evidence="3">The sequence shown here is derived from an EMBL/GenBank/DDBJ whole genome shotgun (WGS) entry which is preliminary data.</text>
</comment>
<evidence type="ECO:0000256" key="1">
    <source>
        <dbReference type="SAM" id="MobiDB-lite"/>
    </source>
</evidence>
<keyword evidence="2" id="KW-0472">Membrane</keyword>
<keyword evidence="2" id="KW-0812">Transmembrane</keyword>
<proteinExistence type="predicted"/>
<reference evidence="3 4" key="1">
    <citation type="journal article" date="2019" name="Int. J. Syst. Evol. Microbiol.">
        <title>The Global Catalogue of Microorganisms (GCM) 10K type strain sequencing project: providing services to taxonomists for standard genome sequencing and annotation.</title>
        <authorList>
            <consortium name="The Broad Institute Genomics Platform"/>
            <consortium name="The Broad Institute Genome Sequencing Center for Infectious Disease"/>
            <person name="Wu L."/>
            <person name="Ma J."/>
        </authorList>
    </citation>
    <scope>NUCLEOTIDE SEQUENCE [LARGE SCALE GENOMIC DNA]</scope>
    <source>
        <strain evidence="3 4">JCM 13008</strain>
    </source>
</reference>
<feature type="region of interest" description="Disordered" evidence="1">
    <location>
        <begin position="1"/>
        <end position="25"/>
    </location>
</feature>
<accession>A0ABN1TK90</accession>
<feature type="compositionally biased region" description="Basic and acidic residues" evidence="1">
    <location>
        <begin position="1"/>
        <end position="22"/>
    </location>
</feature>
<dbReference type="Proteomes" id="UP001501581">
    <property type="component" value="Unassembled WGS sequence"/>
</dbReference>
<evidence type="ECO:0000313" key="4">
    <source>
        <dbReference type="Proteomes" id="UP001501581"/>
    </source>
</evidence>
<sequence length="278" mass="29757">MQPKNTDDEVGRLVREAARPVEEPTAPAVERVWERIAASMQETPSRRRRPVRALLGAGVAVLALGAGGVAAADIWSAHTGRPVTDPEVKELSGPGEHIDPMAPDYDAVYDELTADIGFPDAESRSVSREIELEIHDRDVADARRSGDVIGEVSGGIRAQAARDAICSWGNTWAAATTSGDDAARRAAISALQDARSWPAVTAIDPEQSYGRSETWKDPATGHSGSYYPDETEFAYLPRVVAAASGRDLAVMDSLLKDCWRELVPALARASSPTGDGQR</sequence>
<organism evidence="3 4">
    <name type="scientific">Nocardioides dubius</name>
    <dbReference type="NCBI Taxonomy" id="317019"/>
    <lineage>
        <taxon>Bacteria</taxon>
        <taxon>Bacillati</taxon>
        <taxon>Actinomycetota</taxon>
        <taxon>Actinomycetes</taxon>
        <taxon>Propionibacteriales</taxon>
        <taxon>Nocardioidaceae</taxon>
        <taxon>Nocardioides</taxon>
    </lineage>
</organism>
<evidence type="ECO:0000313" key="3">
    <source>
        <dbReference type="EMBL" id="GAA1089667.1"/>
    </source>
</evidence>
<feature type="transmembrane region" description="Helical" evidence="2">
    <location>
        <begin position="53"/>
        <end position="75"/>
    </location>
</feature>
<keyword evidence="4" id="KW-1185">Reference proteome</keyword>
<name>A0ABN1TK90_9ACTN</name>
<dbReference type="EMBL" id="BAAALG010000001">
    <property type="protein sequence ID" value="GAA1089667.1"/>
    <property type="molecule type" value="Genomic_DNA"/>
</dbReference>
<gene>
    <name evidence="3" type="ORF">GCM10009668_00030</name>
</gene>
<evidence type="ECO:0000256" key="2">
    <source>
        <dbReference type="SAM" id="Phobius"/>
    </source>
</evidence>
<protein>
    <submittedName>
        <fullName evidence="3">Uncharacterized protein</fullName>
    </submittedName>
</protein>
<dbReference type="RefSeq" id="WP_343989828.1">
    <property type="nucleotide sequence ID" value="NZ_BAAALG010000001.1"/>
</dbReference>